<evidence type="ECO:0000256" key="4">
    <source>
        <dbReference type="ARBA" id="ARBA00033107"/>
    </source>
</evidence>
<dbReference type="FunFam" id="3.30.1360.40:FF:000001">
    <property type="entry name" value="Ribosome-recycling factor"/>
    <property type="match status" value="1"/>
</dbReference>
<dbReference type="Gene3D" id="3.30.1360.40">
    <property type="match status" value="1"/>
</dbReference>
<feature type="domain" description="Ribosome recycling factor" evidence="5">
    <location>
        <begin position="114"/>
        <end position="261"/>
    </location>
</feature>
<dbReference type="CTD" id="39067"/>
<dbReference type="PANTHER" id="PTHR20982">
    <property type="entry name" value="RIBOSOME RECYCLING FACTOR"/>
    <property type="match status" value="1"/>
</dbReference>
<dbReference type="GO" id="GO:0043023">
    <property type="term" value="F:ribosomal large subunit binding"/>
    <property type="evidence" value="ECO:0007669"/>
    <property type="project" value="TreeGrafter"/>
</dbReference>
<dbReference type="AlphaFoldDB" id="A0A6J1T6W6"/>
<accession>A0A6J1T6W6</accession>
<evidence type="ECO:0000256" key="3">
    <source>
        <dbReference type="ARBA" id="ARBA00022917"/>
    </source>
</evidence>
<dbReference type="InterPro" id="IPR036191">
    <property type="entry name" value="RRF_sf"/>
</dbReference>
<evidence type="ECO:0000259" key="5">
    <source>
        <dbReference type="Pfam" id="PF01765"/>
    </source>
</evidence>
<evidence type="ECO:0000313" key="7">
    <source>
        <dbReference type="RefSeq" id="XP_026286381.1"/>
    </source>
</evidence>
<dbReference type="Gene3D" id="1.10.132.20">
    <property type="entry name" value="Ribosome-recycling factor"/>
    <property type="match status" value="1"/>
</dbReference>
<dbReference type="GO" id="GO:0005739">
    <property type="term" value="C:mitochondrion"/>
    <property type="evidence" value="ECO:0007669"/>
    <property type="project" value="TreeGrafter"/>
</dbReference>
<dbReference type="PANTHER" id="PTHR20982:SF3">
    <property type="entry name" value="MITOCHONDRIAL RIBOSOME RECYCLING FACTOR PSEUDO 1"/>
    <property type="match status" value="1"/>
</dbReference>
<dbReference type="Pfam" id="PF01765">
    <property type="entry name" value="RRF"/>
    <property type="match status" value="1"/>
</dbReference>
<dbReference type="InterPro" id="IPR023584">
    <property type="entry name" value="Ribosome_recyc_fac_dom"/>
</dbReference>
<dbReference type="KEGG" id="foc:113212028"/>
<organism evidence="6 7">
    <name type="scientific">Frankliniella occidentalis</name>
    <name type="common">Western flower thrips</name>
    <name type="synonym">Euthrips occidentalis</name>
    <dbReference type="NCBI Taxonomy" id="133901"/>
    <lineage>
        <taxon>Eukaryota</taxon>
        <taxon>Metazoa</taxon>
        <taxon>Ecdysozoa</taxon>
        <taxon>Arthropoda</taxon>
        <taxon>Hexapoda</taxon>
        <taxon>Insecta</taxon>
        <taxon>Pterygota</taxon>
        <taxon>Neoptera</taxon>
        <taxon>Paraneoptera</taxon>
        <taxon>Thysanoptera</taxon>
        <taxon>Terebrantia</taxon>
        <taxon>Thripoidea</taxon>
        <taxon>Thripidae</taxon>
        <taxon>Frankliniella</taxon>
    </lineage>
</organism>
<keyword evidence="3" id="KW-0648">Protein biosynthesis</keyword>
<dbReference type="InterPro" id="IPR002661">
    <property type="entry name" value="Ribosome_recyc_fac"/>
</dbReference>
<dbReference type="Proteomes" id="UP000504606">
    <property type="component" value="Unplaced"/>
</dbReference>
<evidence type="ECO:0000256" key="1">
    <source>
        <dbReference type="ARBA" id="ARBA00005912"/>
    </source>
</evidence>
<reference evidence="7" key="1">
    <citation type="submission" date="2025-08" db="UniProtKB">
        <authorList>
            <consortium name="RefSeq"/>
        </authorList>
    </citation>
    <scope>IDENTIFICATION</scope>
    <source>
        <tissue evidence="7">Whole organism</tissue>
    </source>
</reference>
<name>A0A6J1T6W6_FRAOC</name>
<gene>
    <name evidence="7" type="primary">LOC113212028</name>
</gene>
<evidence type="ECO:0000313" key="6">
    <source>
        <dbReference type="Proteomes" id="UP000504606"/>
    </source>
</evidence>
<keyword evidence="6" id="KW-1185">Reference proteome</keyword>
<dbReference type="SUPFAM" id="SSF55194">
    <property type="entry name" value="Ribosome recycling factor, RRF"/>
    <property type="match status" value="1"/>
</dbReference>
<sequence>MSSLGIFMSVQRTILRPCRQLSIARCTYGNSAILARAAISSPIDALKPNHKGYPLVVVHRDYASKKGGKKSKGGAPVNTHGLNEHIDTDVMTQQMESAVETMKTEFVKSLSLRSAGSVESFKVKYEGKEYELQQIAKMTRKGQQTIVVDMLSFPQMTKAVMDALKTSALNLNPQQEGTTIFIPIPKVTKEHREILAKKAKALFITCRDSIKRIQENNIKELRESPMPDSEKQTAYKQVRAIADKYVAQSETMMKGKQDELLGK</sequence>
<dbReference type="GeneID" id="113212028"/>
<evidence type="ECO:0000256" key="2">
    <source>
        <dbReference type="ARBA" id="ARBA00020581"/>
    </source>
</evidence>
<comment type="similarity">
    <text evidence="1">Belongs to the RRF family.</text>
</comment>
<dbReference type="GO" id="GO:0006412">
    <property type="term" value="P:translation"/>
    <property type="evidence" value="ECO:0007669"/>
    <property type="project" value="UniProtKB-KW"/>
</dbReference>
<protein>
    <recommendedName>
        <fullName evidence="2">Ribosome-recycling factor, mitochondrial</fullName>
    </recommendedName>
    <alternativeName>
        <fullName evidence="4">Ribosome-releasing factor, mitochondrial</fullName>
    </alternativeName>
</protein>
<dbReference type="RefSeq" id="XP_026286381.1">
    <property type="nucleotide sequence ID" value="XM_026430596.2"/>
</dbReference>
<dbReference type="OrthoDB" id="407355at2759"/>
<proteinExistence type="inferred from homology"/>